<keyword evidence="4 6" id="KW-0862">Zinc</keyword>
<dbReference type="EMBL" id="FOHX01000014">
    <property type="protein sequence ID" value="SEU37473.1"/>
    <property type="molecule type" value="Genomic_DNA"/>
</dbReference>
<evidence type="ECO:0000313" key="8">
    <source>
        <dbReference type="EMBL" id="SEU37473.1"/>
    </source>
</evidence>
<dbReference type="STRING" id="568860.SAMN05421811_114218"/>
<evidence type="ECO:0000256" key="1">
    <source>
        <dbReference type="ARBA" id="ARBA00001947"/>
    </source>
</evidence>
<feature type="domain" description="Enoyl reductase (ER)" evidence="7">
    <location>
        <begin position="12"/>
        <end position="362"/>
    </location>
</feature>
<dbReference type="CDD" id="cd08278">
    <property type="entry name" value="benzyl_alcohol_DH"/>
    <property type="match status" value="1"/>
</dbReference>
<dbReference type="Proteomes" id="UP000199361">
    <property type="component" value="Unassembled WGS sequence"/>
</dbReference>
<sequence length="366" mass="37461">MKATAAVCEAAGRPLRFREVEVAEPRATEVLVRVTASGICHTDISIMQGKIPFGLPGVVGHEGAGVVESVGSGVTTVRPGDKVLLVSPSCGLCQPCLTGHPALCAVPALRWGGRRLDGTAVLTMDGEPVAARFLGQSSFSTYALVEERTVLKAPGDLADDVLAPFGCGVVTGAGAVLNVLKPQPNQSVVVLGAGAVGMSAIMAATLTPAARLIAVDMVPERLALAEELGATDTINGAETDDLTAAIKDATGGGANVIVETTASTKVLRSALPALARGGAMGLIGAPAAGEQVSLPVVQLIMGAMRIEGIVMGDGTAPFLQALMRLHRDGRFPVDRLVRTYPFDRIEQAMADAESGKVIKPVLTFGA</sequence>
<evidence type="ECO:0000256" key="6">
    <source>
        <dbReference type="RuleBase" id="RU361277"/>
    </source>
</evidence>
<comment type="cofactor">
    <cofactor evidence="1 6">
        <name>Zn(2+)</name>
        <dbReference type="ChEBI" id="CHEBI:29105"/>
    </cofactor>
</comment>
<evidence type="ECO:0000313" key="9">
    <source>
        <dbReference type="Proteomes" id="UP000199361"/>
    </source>
</evidence>
<evidence type="ECO:0000259" key="7">
    <source>
        <dbReference type="SMART" id="SM00829"/>
    </source>
</evidence>
<dbReference type="SMART" id="SM00829">
    <property type="entry name" value="PKS_ER"/>
    <property type="match status" value="1"/>
</dbReference>
<evidence type="ECO:0000256" key="3">
    <source>
        <dbReference type="ARBA" id="ARBA00022723"/>
    </source>
</evidence>
<dbReference type="SUPFAM" id="SSF51735">
    <property type="entry name" value="NAD(P)-binding Rossmann-fold domains"/>
    <property type="match status" value="1"/>
</dbReference>
<dbReference type="InterPro" id="IPR011032">
    <property type="entry name" value="GroES-like_sf"/>
</dbReference>
<dbReference type="Gene3D" id="3.90.180.10">
    <property type="entry name" value="Medium-chain alcohol dehydrogenases, catalytic domain"/>
    <property type="match status" value="1"/>
</dbReference>
<dbReference type="InterPro" id="IPR002328">
    <property type="entry name" value="ADH_Zn_CS"/>
</dbReference>
<keyword evidence="9" id="KW-1185">Reference proteome</keyword>
<dbReference type="InterPro" id="IPR013154">
    <property type="entry name" value="ADH-like_N"/>
</dbReference>
<reference evidence="8 9" key="1">
    <citation type="submission" date="2016-10" db="EMBL/GenBank/DDBJ databases">
        <authorList>
            <person name="de Groot N.N."/>
        </authorList>
    </citation>
    <scope>NUCLEOTIDE SEQUENCE [LARGE SCALE GENOMIC DNA]</scope>
    <source>
        <strain evidence="8 9">CGMCC 4.5598</strain>
    </source>
</reference>
<dbReference type="Pfam" id="PF00107">
    <property type="entry name" value="ADH_zinc_N"/>
    <property type="match status" value="1"/>
</dbReference>
<proteinExistence type="inferred from homology"/>
<evidence type="ECO:0000256" key="2">
    <source>
        <dbReference type="ARBA" id="ARBA00008072"/>
    </source>
</evidence>
<evidence type="ECO:0000256" key="4">
    <source>
        <dbReference type="ARBA" id="ARBA00022833"/>
    </source>
</evidence>
<dbReference type="Gene3D" id="3.40.50.720">
    <property type="entry name" value="NAD(P)-binding Rossmann-like Domain"/>
    <property type="match status" value="1"/>
</dbReference>
<dbReference type="PANTHER" id="PTHR43350">
    <property type="entry name" value="NAD-DEPENDENT ALCOHOL DEHYDROGENASE"/>
    <property type="match status" value="1"/>
</dbReference>
<dbReference type="PROSITE" id="PS00059">
    <property type="entry name" value="ADH_ZINC"/>
    <property type="match status" value="1"/>
</dbReference>
<dbReference type="GO" id="GO:0016491">
    <property type="term" value="F:oxidoreductase activity"/>
    <property type="evidence" value="ECO:0007669"/>
    <property type="project" value="UniProtKB-KW"/>
</dbReference>
<comment type="similarity">
    <text evidence="2 6">Belongs to the zinc-containing alcohol dehydrogenase family.</text>
</comment>
<protein>
    <submittedName>
        <fullName evidence="8">Aryl-alcohol dehydrogenase</fullName>
    </submittedName>
</protein>
<dbReference type="PANTHER" id="PTHR43350:SF2">
    <property type="entry name" value="GROES-LIKE ZINC-BINDING ALCOHOL DEHYDROGENASE FAMILY PROTEIN"/>
    <property type="match status" value="1"/>
</dbReference>
<dbReference type="OrthoDB" id="334894at2"/>
<dbReference type="SUPFAM" id="SSF50129">
    <property type="entry name" value="GroES-like"/>
    <property type="match status" value="1"/>
</dbReference>
<dbReference type="InterPro" id="IPR020843">
    <property type="entry name" value="ER"/>
</dbReference>
<keyword evidence="3 6" id="KW-0479">Metal-binding</keyword>
<dbReference type="GO" id="GO:0008270">
    <property type="term" value="F:zinc ion binding"/>
    <property type="evidence" value="ECO:0007669"/>
    <property type="project" value="InterPro"/>
</dbReference>
<gene>
    <name evidence="8" type="ORF">SAMN05421811_114218</name>
</gene>
<evidence type="ECO:0000256" key="5">
    <source>
        <dbReference type="ARBA" id="ARBA00023002"/>
    </source>
</evidence>
<dbReference type="Pfam" id="PF08240">
    <property type="entry name" value="ADH_N"/>
    <property type="match status" value="1"/>
</dbReference>
<accession>A0A1I0LD33</accession>
<dbReference type="FunFam" id="3.40.50.720:FF:000003">
    <property type="entry name" value="S-(hydroxymethyl)glutathione dehydrogenase"/>
    <property type="match status" value="1"/>
</dbReference>
<name>A0A1I0LD33_9ACTN</name>
<organism evidence="8 9">
    <name type="scientific">Nonomuraea wenchangensis</name>
    <dbReference type="NCBI Taxonomy" id="568860"/>
    <lineage>
        <taxon>Bacteria</taxon>
        <taxon>Bacillati</taxon>
        <taxon>Actinomycetota</taxon>
        <taxon>Actinomycetes</taxon>
        <taxon>Streptosporangiales</taxon>
        <taxon>Streptosporangiaceae</taxon>
        <taxon>Nonomuraea</taxon>
    </lineage>
</organism>
<dbReference type="RefSeq" id="WP_091090026.1">
    <property type="nucleotide sequence ID" value="NZ_FOHX01000014.1"/>
</dbReference>
<keyword evidence="5" id="KW-0560">Oxidoreductase</keyword>
<dbReference type="AlphaFoldDB" id="A0A1I0LD33"/>
<dbReference type="InterPro" id="IPR036291">
    <property type="entry name" value="NAD(P)-bd_dom_sf"/>
</dbReference>
<dbReference type="InterPro" id="IPR013149">
    <property type="entry name" value="ADH-like_C"/>
</dbReference>